<dbReference type="InterPro" id="IPR023298">
    <property type="entry name" value="ATPase_P-typ_TM_dom_sf"/>
</dbReference>
<evidence type="ECO:0000256" key="3">
    <source>
        <dbReference type="ARBA" id="ARBA00022692"/>
    </source>
</evidence>
<dbReference type="NCBIfam" id="TIGR01494">
    <property type="entry name" value="ATPase_P-type"/>
    <property type="match status" value="2"/>
</dbReference>
<evidence type="ECO:0000256" key="9">
    <source>
        <dbReference type="ARBA" id="ARBA00023136"/>
    </source>
</evidence>
<dbReference type="SUPFAM" id="SSF81653">
    <property type="entry name" value="Calcium ATPase, transduction domain A"/>
    <property type="match status" value="1"/>
</dbReference>
<comment type="subcellular location">
    <subcellularLocation>
        <location evidence="12">Cell membrane</location>
    </subcellularLocation>
    <subcellularLocation>
        <location evidence="1">Endomembrane system</location>
        <topology evidence="1">Multi-pass membrane protein</topology>
    </subcellularLocation>
</comment>
<comment type="caution">
    <text evidence="15">The sequence shown here is derived from an EMBL/GenBank/DDBJ whole genome shotgun (WGS) entry which is preliminary data.</text>
</comment>
<dbReference type="Gene3D" id="2.70.150.10">
    <property type="entry name" value="Calcium-transporting ATPase, cytoplasmic transduction domain A"/>
    <property type="match status" value="1"/>
</dbReference>
<dbReference type="Gene3D" id="3.40.1110.10">
    <property type="entry name" value="Calcium-transporting ATPase, cytoplasmic domain N"/>
    <property type="match status" value="1"/>
</dbReference>
<dbReference type="FunFam" id="3.30.70.100:FF:000005">
    <property type="entry name" value="Copper-exporting P-type ATPase A"/>
    <property type="match status" value="1"/>
</dbReference>
<keyword evidence="9 12" id="KW-0472">Membrane</keyword>
<dbReference type="InterPro" id="IPR059000">
    <property type="entry name" value="ATPase_P-type_domA"/>
</dbReference>
<dbReference type="PRINTS" id="PR00943">
    <property type="entry name" value="CUATPASE"/>
</dbReference>
<dbReference type="InterPro" id="IPR036412">
    <property type="entry name" value="HAD-like_sf"/>
</dbReference>
<dbReference type="Gene3D" id="3.30.70.100">
    <property type="match status" value="1"/>
</dbReference>
<gene>
    <name evidence="15" type="ORF">EDD54_2776</name>
</gene>
<keyword evidence="12" id="KW-1003">Cell membrane</keyword>
<dbReference type="Pfam" id="PF00122">
    <property type="entry name" value="E1-E2_ATPase"/>
    <property type="match status" value="1"/>
</dbReference>
<dbReference type="PROSITE" id="PS00154">
    <property type="entry name" value="ATPASE_E1_E2"/>
    <property type="match status" value="1"/>
</dbReference>
<evidence type="ECO:0000256" key="12">
    <source>
        <dbReference type="RuleBase" id="RU362081"/>
    </source>
</evidence>
<dbReference type="InterPro" id="IPR001757">
    <property type="entry name" value="P_typ_ATPase"/>
</dbReference>
<feature type="transmembrane region" description="Helical" evidence="12">
    <location>
        <begin position="123"/>
        <end position="146"/>
    </location>
</feature>
<dbReference type="PANTHER" id="PTHR43520">
    <property type="entry name" value="ATP7, ISOFORM B"/>
    <property type="match status" value="1"/>
</dbReference>
<keyword evidence="6 12" id="KW-0067">ATP-binding</keyword>
<dbReference type="Pfam" id="PF00403">
    <property type="entry name" value="HMA"/>
    <property type="match status" value="1"/>
</dbReference>
<dbReference type="Proteomes" id="UP000294547">
    <property type="component" value="Unassembled WGS sequence"/>
</dbReference>
<dbReference type="PROSITE" id="PS01047">
    <property type="entry name" value="HMA_1"/>
    <property type="match status" value="1"/>
</dbReference>
<keyword evidence="8 12" id="KW-1133">Transmembrane helix</keyword>
<feature type="domain" description="HMA" evidence="14">
    <location>
        <begin position="28"/>
        <end position="93"/>
    </location>
</feature>
<feature type="transmembrane region" description="Helical" evidence="12">
    <location>
        <begin position="152"/>
        <end position="170"/>
    </location>
</feature>
<keyword evidence="5 12" id="KW-0547">Nucleotide-binding</keyword>
<sequence>MGSVGAARVPRAPEVKAMSASPTEAAAPIRVFDIDGMTCAACAGRIERVLAKTPGVREARVNLALERADVVLDPGVADDVVVAAVDRAGYGAEPRRADPAERRRQREREEAARRAAFRRTLSLFAVSAVLTLPFLVSMVAMAVGAGHLMGPWTEFALASVVQVVAGARFYRGAAKALRGGSANMDVLVAVGTTAAYLFSAWMVATRGHHAAGHLYFEASATVLTLVLAGKLMEERAKAGTTAAVRALMALRPESATRLGADGGLATVAVEDLAPGDRILVRPGERVAVDGVVAEGEGHVDESLVTGESVPVRKGAGDAVVGGTVNGEGALTVLVRAVGEDTTLARITRLVENAQSGKAPVQRLVDRVSAVFVPVVMALAAATFAGWLLAGGGFEAALVAAVSVLVIACPCALGLATPTALVAGTGAAARAGILIRDIETLERAARADVVLFDKTGTLTAGRPEVVDVVPTAGVDPLDLLAAAAAVQRFSEHPLARAVTAAAEASGIVPPPASGFRAVAGRGALAIVAGARIAIGNAAHMADLGVDTGTVAADLAALEARARTAVVVARERTALGVLGLADPVRPEARAAVAALAARGIAARMLTGDNAAVAAAVAGELGLDGWKGPVRPADKAAEVEALQAAGRRVVMVGDGVNDAPALAAADVGIAMGTGTDVAMETAGVTLMRPDPRLVEAALDVARATTAKIRQNLFWAFAYNVVGIPLAVAGLLTPAIAGAAMAASSVCVVTNAGLLTRWKPSGLNR</sequence>
<dbReference type="InterPro" id="IPR036163">
    <property type="entry name" value="HMA_dom_sf"/>
</dbReference>
<dbReference type="GO" id="GO:0055070">
    <property type="term" value="P:copper ion homeostasis"/>
    <property type="evidence" value="ECO:0007669"/>
    <property type="project" value="TreeGrafter"/>
</dbReference>
<organism evidence="15 16">
    <name type="scientific">Oharaeibacter diazotrophicus</name>
    <dbReference type="NCBI Taxonomy" id="1920512"/>
    <lineage>
        <taxon>Bacteria</taxon>
        <taxon>Pseudomonadati</taxon>
        <taxon>Pseudomonadota</taxon>
        <taxon>Alphaproteobacteria</taxon>
        <taxon>Hyphomicrobiales</taxon>
        <taxon>Pleomorphomonadaceae</taxon>
        <taxon>Oharaeibacter</taxon>
    </lineage>
</organism>
<accession>A0A4R6RDF7</accession>
<dbReference type="SUPFAM" id="SSF81665">
    <property type="entry name" value="Calcium ATPase, transmembrane domain M"/>
    <property type="match status" value="1"/>
</dbReference>
<dbReference type="GO" id="GO:0016887">
    <property type="term" value="F:ATP hydrolysis activity"/>
    <property type="evidence" value="ECO:0007669"/>
    <property type="project" value="InterPro"/>
</dbReference>
<evidence type="ECO:0000256" key="11">
    <source>
        <dbReference type="ARBA" id="ARBA00047424"/>
    </source>
</evidence>
<evidence type="ECO:0000256" key="8">
    <source>
        <dbReference type="ARBA" id="ARBA00022989"/>
    </source>
</evidence>
<evidence type="ECO:0000256" key="6">
    <source>
        <dbReference type="ARBA" id="ARBA00022840"/>
    </source>
</evidence>
<evidence type="ECO:0000256" key="1">
    <source>
        <dbReference type="ARBA" id="ARBA00004127"/>
    </source>
</evidence>
<dbReference type="SUPFAM" id="SSF55008">
    <property type="entry name" value="HMA, heavy metal-associated domain"/>
    <property type="match status" value="1"/>
</dbReference>
<protein>
    <recommendedName>
        <fullName evidence="10">P-type Cu(2+) transporter</fullName>
        <ecNumber evidence="10">7.2.2.9</ecNumber>
    </recommendedName>
</protein>
<feature type="transmembrane region" description="Helical" evidence="12">
    <location>
        <begin position="709"/>
        <end position="728"/>
    </location>
</feature>
<dbReference type="GO" id="GO:0005524">
    <property type="term" value="F:ATP binding"/>
    <property type="evidence" value="ECO:0007669"/>
    <property type="project" value="UniProtKB-UniRule"/>
</dbReference>
<evidence type="ECO:0000256" key="7">
    <source>
        <dbReference type="ARBA" id="ARBA00022967"/>
    </source>
</evidence>
<dbReference type="InterPro" id="IPR006121">
    <property type="entry name" value="HMA_dom"/>
</dbReference>
<dbReference type="GO" id="GO:0005886">
    <property type="term" value="C:plasma membrane"/>
    <property type="evidence" value="ECO:0007669"/>
    <property type="project" value="UniProtKB-SubCell"/>
</dbReference>
<dbReference type="GO" id="GO:0012505">
    <property type="term" value="C:endomembrane system"/>
    <property type="evidence" value="ECO:0007669"/>
    <property type="project" value="UniProtKB-SubCell"/>
</dbReference>
<evidence type="ECO:0000313" key="15">
    <source>
        <dbReference type="EMBL" id="TDP84172.1"/>
    </source>
</evidence>
<feature type="transmembrane region" description="Helical" evidence="12">
    <location>
        <begin position="734"/>
        <end position="752"/>
    </location>
</feature>
<dbReference type="Pfam" id="PF00702">
    <property type="entry name" value="Hydrolase"/>
    <property type="match status" value="1"/>
</dbReference>
<dbReference type="InterPro" id="IPR017969">
    <property type="entry name" value="Heavy-metal-associated_CS"/>
</dbReference>
<dbReference type="InterPro" id="IPR023214">
    <property type="entry name" value="HAD_sf"/>
</dbReference>
<dbReference type="NCBIfam" id="TIGR01525">
    <property type="entry name" value="ATPase-IB_hvy"/>
    <property type="match status" value="1"/>
</dbReference>
<name>A0A4R6RDF7_9HYPH</name>
<dbReference type="SFLD" id="SFLDG00002">
    <property type="entry name" value="C1.7:_P-type_atpase_like"/>
    <property type="match status" value="1"/>
</dbReference>
<dbReference type="SUPFAM" id="SSF56784">
    <property type="entry name" value="HAD-like"/>
    <property type="match status" value="1"/>
</dbReference>
<comment type="catalytic activity">
    <reaction evidence="11">
        <text>Cu(2+)(in) + ATP + H2O = Cu(2+)(out) + ADP + phosphate + H(+)</text>
        <dbReference type="Rhea" id="RHEA:10376"/>
        <dbReference type="ChEBI" id="CHEBI:15377"/>
        <dbReference type="ChEBI" id="CHEBI:15378"/>
        <dbReference type="ChEBI" id="CHEBI:29036"/>
        <dbReference type="ChEBI" id="CHEBI:30616"/>
        <dbReference type="ChEBI" id="CHEBI:43474"/>
        <dbReference type="ChEBI" id="CHEBI:456216"/>
        <dbReference type="EC" id="7.2.2.9"/>
    </reaction>
</comment>
<dbReference type="FunFam" id="2.70.150.10:FF:000002">
    <property type="entry name" value="Copper-transporting ATPase 1, putative"/>
    <property type="match status" value="1"/>
</dbReference>
<evidence type="ECO:0000256" key="5">
    <source>
        <dbReference type="ARBA" id="ARBA00022741"/>
    </source>
</evidence>
<dbReference type="EMBL" id="SNXY01000008">
    <property type="protein sequence ID" value="TDP84172.1"/>
    <property type="molecule type" value="Genomic_DNA"/>
</dbReference>
<evidence type="ECO:0000256" key="13">
    <source>
        <dbReference type="SAM" id="MobiDB-lite"/>
    </source>
</evidence>
<dbReference type="InterPro" id="IPR027256">
    <property type="entry name" value="P-typ_ATPase_IB"/>
</dbReference>
<dbReference type="CDD" id="cd00371">
    <property type="entry name" value="HMA"/>
    <property type="match status" value="1"/>
</dbReference>
<feature type="transmembrane region" description="Helical" evidence="12">
    <location>
        <begin position="395"/>
        <end position="415"/>
    </location>
</feature>
<dbReference type="PRINTS" id="PR00119">
    <property type="entry name" value="CATATPASE"/>
</dbReference>
<dbReference type="NCBIfam" id="TIGR01511">
    <property type="entry name" value="ATPase-IB1_Cu"/>
    <property type="match status" value="1"/>
</dbReference>
<dbReference type="SFLD" id="SFLDS00003">
    <property type="entry name" value="Haloacid_Dehalogenase"/>
    <property type="match status" value="1"/>
</dbReference>
<dbReference type="InterPro" id="IPR008250">
    <property type="entry name" value="ATPase_P-typ_transduc_dom_A_sf"/>
</dbReference>
<dbReference type="InterPro" id="IPR018303">
    <property type="entry name" value="ATPase_P-typ_P_site"/>
</dbReference>
<dbReference type="GO" id="GO:0043682">
    <property type="term" value="F:P-type divalent copper transporter activity"/>
    <property type="evidence" value="ECO:0007669"/>
    <property type="project" value="UniProtKB-EC"/>
</dbReference>
<dbReference type="PANTHER" id="PTHR43520:SF8">
    <property type="entry name" value="P-TYPE CU(+) TRANSPORTER"/>
    <property type="match status" value="1"/>
</dbReference>
<evidence type="ECO:0000313" key="16">
    <source>
        <dbReference type="Proteomes" id="UP000294547"/>
    </source>
</evidence>
<feature type="transmembrane region" description="Helical" evidence="12">
    <location>
        <begin position="182"/>
        <end position="204"/>
    </location>
</feature>
<evidence type="ECO:0000256" key="2">
    <source>
        <dbReference type="ARBA" id="ARBA00006024"/>
    </source>
</evidence>
<proteinExistence type="inferred from homology"/>
<comment type="similarity">
    <text evidence="2 12">Belongs to the cation transport ATPase (P-type) (TC 3.A.3) family. Type IB subfamily.</text>
</comment>
<evidence type="ECO:0000256" key="4">
    <source>
        <dbReference type="ARBA" id="ARBA00022723"/>
    </source>
</evidence>
<dbReference type="SFLD" id="SFLDF00027">
    <property type="entry name" value="p-type_atpase"/>
    <property type="match status" value="1"/>
</dbReference>
<evidence type="ECO:0000256" key="10">
    <source>
        <dbReference type="ARBA" id="ARBA00038904"/>
    </source>
</evidence>
<dbReference type="InterPro" id="IPR023299">
    <property type="entry name" value="ATPase_P-typ_cyto_dom_N"/>
</dbReference>
<feature type="transmembrane region" description="Helical" evidence="12">
    <location>
        <begin position="210"/>
        <end position="228"/>
    </location>
</feature>
<keyword evidence="16" id="KW-1185">Reference proteome</keyword>
<feature type="transmembrane region" description="Helical" evidence="12">
    <location>
        <begin position="367"/>
        <end position="389"/>
    </location>
</feature>
<dbReference type="AlphaFoldDB" id="A0A4R6RDF7"/>
<dbReference type="InterPro" id="IPR044492">
    <property type="entry name" value="P_typ_ATPase_HD_dom"/>
</dbReference>
<dbReference type="EC" id="7.2.2.9" evidence="10"/>
<keyword evidence="4 12" id="KW-0479">Metal-binding</keyword>
<keyword evidence="3 12" id="KW-0812">Transmembrane</keyword>
<dbReference type="Gene3D" id="3.40.50.1000">
    <property type="entry name" value="HAD superfamily/HAD-like"/>
    <property type="match status" value="1"/>
</dbReference>
<dbReference type="CDD" id="cd02094">
    <property type="entry name" value="P-type_ATPase_Cu-like"/>
    <property type="match status" value="1"/>
</dbReference>
<keyword evidence="7" id="KW-1278">Translocase</keyword>
<dbReference type="GO" id="GO:0005507">
    <property type="term" value="F:copper ion binding"/>
    <property type="evidence" value="ECO:0007669"/>
    <property type="project" value="TreeGrafter"/>
</dbReference>
<dbReference type="PROSITE" id="PS01229">
    <property type="entry name" value="COF_2"/>
    <property type="match status" value="1"/>
</dbReference>
<dbReference type="PROSITE" id="PS50846">
    <property type="entry name" value="HMA_2"/>
    <property type="match status" value="1"/>
</dbReference>
<reference evidence="15 16" key="1">
    <citation type="submission" date="2019-03" db="EMBL/GenBank/DDBJ databases">
        <title>Genomic Encyclopedia of Type Strains, Phase IV (KMG-IV): sequencing the most valuable type-strain genomes for metagenomic binning, comparative biology and taxonomic classification.</title>
        <authorList>
            <person name="Goeker M."/>
        </authorList>
    </citation>
    <scope>NUCLEOTIDE SEQUENCE [LARGE SCALE GENOMIC DNA]</scope>
    <source>
        <strain evidence="15 16">DSM 102969</strain>
    </source>
</reference>
<feature type="region of interest" description="Disordered" evidence="13">
    <location>
        <begin position="1"/>
        <end position="20"/>
    </location>
</feature>
<evidence type="ECO:0000259" key="14">
    <source>
        <dbReference type="PROSITE" id="PS50846"/>
    </source>
</evidence>